<feature type="active site" evidence="1">
    <location>
        <position position="25"/>
    </location>
</feature>
<dbReference type="PROSITE" id="PS51864">
    <property type="entry name" value="ASTACIN"/>
    <property type="match status" value="1"/>
</dbReference>
<keyword evidence="3" id="KW-1133">Transmembrane helix</keyword>
<evidence type="ECO:0000256" key="2">
    <source>
        <dbReference type="RuleBase" id="RU361183"/>
    </source>
</evidence>
<dbReference type="InterPro" id="IPR001506">
    <property type="entry name" value="Peptidase_M12A"/>
</dbReference>
<feature type="binding site" evidence="1">
    <location>
        <position position="34"/>
    </location>
    <ligand>
        <name>Zn(2+)</name>
        <dbReference type="ChEBI" id="CHEBI:29105"/>
        <note>catalytic</note>
    </ligand>
</feature>
<keyword evidence="1 2" id="KW-0862">Zinc</keyword>
<keyword evidence="3" id="KW-0472">Membrane</keyword>
<organism evidence="5 6">
    <name type="scientific">Oesophagostomum dentatum</name>
    <name type="common">Nodular worm</name>
    <dbReference type="NCBI Taxonomy" id="61180"/>
    <lineage>
        <taxon>Eukaryota</taxon>
        <taxon>Metazoa</taxon>
        <taxon>Ecdysozoa</taxon>
        <taxon>Nematoda</taxon>
        <taxon>Chromadorea</taxon>
        <taxon>Rhabditida</taxon>
        <taxon>Rhabditina</taxon>
        <taxon>Rhabditomorpha</taxon>
        <taxon>Strongyloidea</taxon>
        <taxon>Strongylidae</taxon>
        <taxon>Oesophagostomum</taxon>
    </lineage>
</organism>
<dbReference type="SUPFAM" id="SSF55486">
    <property type="entry name" value="Metalloproteases ('zincins'), catalytic domain"/>
    <property type="match status" value="1"/>
</dbReference>
<dbReference type="Pfam" id="PF01400">
    <property type="entry name" value="Astacin"/>
    <property type="match status" value="1"/>
</dbReference>
<evidence type="ECO:0000256" key="1">
    <source>
        <dbReference type="PROSITE-ProRule" id="PRU01211"/>
    </source>
</evidence>
<keyword evidence="1 2" id="KW-0378">Hydrolase</keyword>
<name>A0A0B1SST2_OESDE</name>
<dbReference type="InterPro" id="IPR024079">
    <property type="entry name" value="MetalloPept_cat_dom_sf"/>
</dbReference>
<feature type="binding site" evidence="1">
    <location>
        <position position="24"/>
    </location>
    <ligand>
        <name>Zn(2+)</name>
        <dbReference type="ChEBI" id="CHEBI:29105"/>
        <note>catalytic</note>
    </ligand>
</feature>
<dbReference type="OrthoDB" id="291007at2759"/>
<keyword evidence="6" id="KW-1185">Reference proteome</keyword>
<dbReference type="EMBL" id="KN561072">
    <property type="protein sequence ID" value="KHJ86250.1"/>
    <property type="molecule type" value="Genomic_DNA"/>
</dbReference>
<comment type="cofactor">
    <cofactor evidence="1 2">
        <name>Zn(2+)</name>
        <dbReference type="ChEBI" id="CHEBI:29105"/>
    </cofactor>
    <text evidence="1 2">Binds 1 zinc ion per subunit.</text>
</comment>
<dbReference type="PANTHER" id="PTHR10127:SF850">
    <property type="entry name" value="METALLOENDOPEPTIDASE"/>
    <property type="match status" value="1"/>
</dbReference>
<evidence type="ECO:0000256" key="3">
    <source>
        <dbReference type="SAM" id="Phobius"/>
    </source>
</evidence>
<proteinExistence type="predicted"/>
<dbReference type="GO" id="GO:0006508">
    <property type="term" value="P:proteolysis"/>
    <property type="evidence" value="ECO:0007669"/>
    <property type="project" value="UniProtKB-KW"/>
</dbReference>
<dbReference type="EC" id="3.4.24.-" evidence="2"/>
<dbReference type="PRINTS" id="PR00480">
    <property type="entry name" value="ASTACIN"/>
</dbReference>
<feature type="transmembrane region" description="Helical" evidence="3">
    <location>
        <begin position="88"/>
        <end position="110"/>
    </location>
</feature>
<keyword evidence="1 2" id="KW-0479">Metal-binding</keyword>
<feature type="binding site" evidence="1">
    <location>
        <position position="28"/>
    </location>
    <ligand>
        <name>Zn(2+)</name>
        <dbReference type="ChEBI" id="CHEBI:29105"/>
        <note>catalytic</note>
    </ligand>
</feature>
<feature type="non-terminal residue" evidence="5">
    <location>
        <position position="1"/>
    </location>
</feature>
<dbReference type="GO" id="GO:0008270">
    <property type="term" value="F:zinc ion binding"/>
    <property type="evidence" value="ECO:0007669"/>
    <property type="project" value="UniProtKB-UniRule"/>
</dbReference>
<sequence length="115" mass="13073">LGKKGREQKLVLGKGCETFGVIAHELGHALGLFHTMNRPDRDYYIQLHLHNMQYACREENGPDLILSSGVPEGTQNLREGESERHRTLYTLFFVIVITPYYPVPLIPIQAQLQKG</sequence>
<evidence type="ECO:0000259" key="4">
    <source>
        <dbReference type="PROSITE" id="PS51864"/>
    </source>
</evidence>
<keyword evidence="1 2" id="KW-0645">Protease</keyword>
<reference evidence="5 6" key="1">
    <citation type="submission" date="2014-03" db="EMBL/GenBank/DDBJ databases">
        <title>Draft genome of the hookworm Oesophagostomum dentatum.</title>
        <authorList>
            <person name="Mitreva M."/>
        </authorList>
    </citation>
    <scope>NUCLEOTIDE SEQUENCE [LARGE SCALE GENOMIC DNA]</scope>
    <source>
        <strain evidence="5 6">OD-Hann</strain>
    </source>
</reference>
<evidence type="ECO:0000313" key="6">
    <source>
        <dbReference type="Proteomes" id="UP000053660"/>
    </source>
</evidence>
<dbReference type="Proteomes" id="UP000053660">
    <property type="component" value="Unassembled WGS sequence"/>
</dbReference>
<dbReference type="Gene3D" id="3.40.390.10">
    <property type="entry name" value="Collagenase (Catalytic Domain)"/>
    <property type="match status" value="1"/>
</dbReference>
<dbReference type="GO" id="GO:0004222">
    <property type="term" value="F:metalloendopeptidase activity"/>
    <property type="evidence" value="ECO:0007669"/>
    <property type="project" value="UniProtKB-UniRule"/>
</dbReference>
<dbReference type="PANTHER" id="PTHR10127">
    <property type="entry name" value="DISCOIDIN, CUB, EGF, LAMININ , AND ZINC METALLOPROTEASE DOMAIN CONTAINING"/>
    <property type="match status" value="1"/>
</dbReference>
<dbReference type="MEROPS" id="M12.012"/>
<evidence type="ECO:0000313" key="5">
    <source>
        <dbReference type="EMBL" id="KHJ86250.1"/>
    </source>
</evidence>
<comment type="caution">
    <text evidence="1">Lacks conserved residue(s) required for the propagation of feature annotation.</text>
</comment>
<protein>
    <recommendedName>
        <fullName evidence="2">Metalloendopeptidase</fullName>
        <ecNumber evidence="2">3.4.24.-</ecNumber>
    </recommendedName>
</protein>
<feature type="domain" description="Peptidase M12A" evidence="4">
    <location>
        <begin position="1"/>
        <end position="115"/>
    </location>
</feature>
<accession>A0A0B1SST2</accession>
<keyword evidence="3" id="KW-0812">Transmembrane</keyword>
<keyword evidence="1 2" id="KW-0482">Metalloprotease</keyword>
<gene>
    <name evidence="5" type="ORF">OESDEN_14005</name>
</gene>
<dbReference type="AlphaFoldDB" id="A0A0B1SST2"/>